<evidence type="ECO:0000256" key="2">
    <source>
        <dbReference type="ARBA" id="ARBA00011738"/>
    </source>
</evidence>
<evidence type="ECO:0000259" key="7">
    <source>
        <dbReference type="PROSITE" id="PS50404"/>
    </source>
</evidence>
<dbReference type="Pfam" id="PF00043">
    <property type="entry name" value="GST_C"/>
    <property type="match status" value="1"/>
</dbReference>
<dbReference type="CDD" id="cd03177">
    <property type="entry name" value="GST_C_Delta_Epsilon"/>
    <property type="match status" value="1"/>
</dbReference>
<dbReference type="SFLD" id="SFLDS00019">
    <property type="entry name" value="Glutathione_Transferase_(cytos"/>
    <property type="match status" value="1"/>
</dbReference>
<accession>A0A9J6CKV0</accession>
<dbReference type="GO" id="GO:0004364">
    <property type="term" value="F:glutathione transferase activity"/>
    <property type="evidence" value="ECO:0007669"/>
    <property type="project" value="UniProtKB-EC"/>
</dbReference>
<keyword evidence="4" id="KW-0808">Transferase</keyword>
<feature type="domain" description="GST N-terminal" evidence="7">
    <location>
        <begin position="2"/>
        <end position="83"/>
    </location>
</feature>
<keyword evidence="10" id="KW-1185">Reference proteome</keyword>
<evidence type="ECO:0000259" key="8">
    <source>
        <dbReference type="PROSITE" id="PS50405"/>
    </source>
</evidence>
<evidence type="ECO:0000256" key="6">
    <source>
        <dbReference type="ARBA" id="ARBA00047960"/>
    </source>
</evidence>
<dbReference type="InterPro" id="IPR040079">
    <property type="entry name" value="Glutathione_S-Trfase"/>
</dbReference>
<evidence type="ECO:0000313" key="10">
    <source>
        <dbReference type="Proteomes" id="UP001107558"/>
    </source>
</evidence>
<proteinExistence type="inferred from homology"/>
<sequence>MTKPTLYYHPGSPPARACVMVAREIGLDIELKLIDFQSMEHTSEAYSKINPAQTVPSFSDNNFIINDSHAICLYMIEKYAKSDQLYPKNNPKLRTIINDRLFFDASFLFPRGYNIMYPVFILGQSSIPKEMVNQIYRAYKVVERFLTNSKWIATNDQMTLADIAMFAWFEAFTRLFTIENYPKIAVWLSRMRNLDSYEEMKIGAKQQADQFLTVMEQNKIFSTFGQK</sequence>
<comment type="caution">
    <text evidence="9">The sequence shown here is derived from an EMBL/GenBank/DDBJ whole genome shotgun (WGS) entry which is preliminary data.</text>
</comment>
<dbReference type="InterPro" id="IPR004045">
    <property type="entry name" value="Glutathione_S-Trfase_N"/>
</dbReference>
<dbReference type="AlphaFoldDB" id="A0A9J6CKV0"/>
<dbReference type="Pfam" id="PF13417">
    <property type="entry name" value="GST_N_3"/>
    <property type="match status" value="1"/>
</dbReference>
<dbReference type="OrthoDB" id="2309723at2759"/>
<comment type="catalytic activity">
    <reaction evidence="6">
        <text>RX + glutathione = an S-substituted glutathione + a halide anion + H(+)</text>
        <dbReference type="Rhea" id="RHEA:16437"/>
        <dbReference type="ChEBI" id="CHEBI:15378"/>
        <dbReference type="ChEBI" id="CHEBI:16042"/>
        <dbReference type="ChEBI" id="CHEBI:17792"/>
        <dbReference type="ChEBI" id="CHEBI:57925"/>
        <dbReference type="ChEBI" id="CHEBI:90779"/>
        <dbReference type="EC" id="2.5.1.18"/>
    </reaction>
</comment>
<dbReference type="SUPFAM" id="SSF52833">
    <property type="entry name" value="Thioredoxin-like"/>
    <property type="match status" value="1"/>
</dbReference>
<dbReference type="PROSITE" id="PS50405">
    <property type="entry name" value="GST_CTER"/>
    <property type="match status" value="1"/>
</dbReference>
<dbReference type="GO" id="GO:0006749">
    <property type="term" value="P:glutathione metabolic process"/>
    <property type="evidence" value="ECO:0007669"/>
    <property type="project" value="TreeGrafter"/>
</dbReference>
<dbReference type="SFLD" id="SFLDG00358">
    <property type="entry name" value="Main_(cytGST)"/>
    <property type="match status" value="1"/>
</dbReference>
<protein>
    <recommendedName>
        <fullName evidence="3">glutathione transferase</fullName>
        <ecNumber evidence="3">2.5.1.18</ecNumber>
    </recommendedName>
    <alternativeName>
        <fullName evidence="5">GST class-theta</fullName>
    </alternativeName>
</protein>
<dbReference type="Proteomes" id="UP001107558">
    <property type="component" value="Chromosome 1"/>
</dbReference>
<gene>
    <name evidence="9" type="ORF">PVAND_011947</name>
</gene>
<evidence type="ECO:0000313" key="9">
    <source>
        <dbReference type="EMBL" id="KAG5682604.1"/>
    </source>
</evidence>
<dbReference type="Gene3D" id="3.40.30.10">
    <property type="entry name" value="Glutaredoxin"/>
    <property type="match status" value="1"/>
</dbReference>
<comment type="subunit">
    <text evidence="2">Homodimer.</text>
</comment>
<dbReference type="FunFam" id="3.40.30.10:FF:000208">
    <property type="entry name" value="glutathione S-transferase 1"/>
    <property type="match status" value="1"/>
</dbReference>
<dbReference type="InterPro" id="IPR036282">
    <property type="entry name" value="Glutathione-S-Trfase_C_sf"/>
</dbReference>
<dbReference type="FunFam" id="1.20.1050.10:FF:000007">
    <property type="entry name" value="Glutathione S-transferase 1-1"/>
    <property type="match status" value="1"/>
</dbReference>
<evidence type="ECO:0000256" key="3">
    <source>
        <dbReference type="ARBA" id="ARBA00012452"/>
    </source>
</evidence>
<dbReference type="InterPro" id="IPR004046">
    <property type="entry name" value="GST_C"/>
</dbReference>
<dbReference type="EMBL" id="JADBJN010000001">
    <property type="protein sequence ID" value="KAG5682604.1"/>
    <property type="molecule type" value="Genomic_DNA"/>
</dbReference>
<dbReference type="SFLD" id="SFLDG01153">
    <property type="entry name" value="Main.4:_Theta-like"/>
    <property type="match status" value="1"/>
</dbReference>
<dbReference type="InterPro" id="IPR036249">
    <property type="entry name" value="Thioredoxin-like_sf"/>
</dbReference>
<dbReference type="InterPro" id="IPR010987">
    <property type="entry name" value="Glutathione-S-Trfase_C-like"/>
</dbReference>
<organism evidence="9 10">
    <name type="scientific">Polypedilum vanderplanki</name>
    <name type="common">Sleeping chironomid midge</name>
    <dbReference type="NCBI Taxonomy" id="319348"/>
    <lineage>
        <taxon>Eukaryota</taxon>
        <taxon>Metazoa</taxon>
        <taxon>Ecdysozoa</taxon>
        <taxon>Arthropoda</taxon>
        <taxon>Hexapoda</taxon>
        <taxon>Insecta</taxon>
        <taxon>Pterygota</taxon>
        <taxon>Neoptera</taxon>
        <taxon>Endopterygota</taxon>
        <taxon>Diptera</taxon>
        <taxon>Nematocera</taxon>
        <taxon>Chironomoidea</taxon>
        <taxon>Chironomidae</taxon>
        <taxon>Chironominae</taxon>
        <taxon>Polypedilum</taxon>
        <taxon>Polypedilum</taxon>
    </lineage>
</organism>
<dbReference type="Gene3D" id="1.20.1050.10">
    <property type="match status" value="1"/>
</dbReference>
<dbReference type="EC" id="2.5.1.18" evidence="3"/>
<dbReference type="PANTHER" id="PTHR43969:SF9">
    <property type="entry name" value="GLUTATHIONE S TRANSFERASE D10, ISOFORM A-RELATED"/>
    <property type="match status" value="1"/>
</dbReference>
<dbReference type="PANTHER" id="PTHR43969">
    <property type="entry name" value="GLUTATHIONE S TRANSFERASE D10, ISOFORM A-RELATED"/>
    <property type="match status" value="1"/>
</dbReference>
<dbReference type="PROSITE" id="PS50404">
    <property type="entry name" value="GST_NTER"/>
    <property type="match status" value="1"/>
</dbReference>
<comment type="similarity">
    <text evidence="1">Belongs to the GST superfamily. Theta family.</text>
</comment>
<evidence type="ECO:0000256" key="1">
    <source>
        <dbReference type="ARBA" id="ARBA00009899"/>
    </source>
</evidence>
<evidence type="ECO:0000256" key="5">
    <source>
        <dbReference type="ARBA" id="ARBA00041523"/>
    </source>
</evidence>
<reference evidence="9" key="1">
    <citation type="submission" date="2021-03" db="EMBL/GenBank/DDBJ databases">
        <title>Chromosome level genome of the anhydrobiotic midge Polypedilum vanderplanki.</title>
        <authorList>
            <person name="Yoshida Y."/>
            <person name="Kikawada T."/>
            <person name="Gusev O."/>
        </authorList>
    </citation>
    <scope>NUCLEOTIDE SEQUENCE</scope>
    <source>
        <strain evidence="9">NIAS01</strain>
        <tissue evidence="9">Whole body or cell culture</tissue>
    </source>
</reference>
<evidence type="ECO:0000256" key="4">
    <source>
        <dbReference type="ARBA" id="ARBA00022679"/>
    </source>
</evidence>
<name>A0A9J6CKV0_POLVA</name>
<dbReference type="SUPFAM" id="SSF47616">
    <property type="entry name" value="GST C-terminal domain-like"/>
    <property type="match status" value="1"/>
</dbReference>
<feature type="domain" description="GST C-terminal" evidence="8">
    <location>
        <begin position="90"/>
        <end position="211"/>
    </location>
</feature>